<dbReference type="Proteomes" id="UP001596422">
    <property type="component" value="Unassembled WGS sequence"/>
</dbReference>
<keyword evidence="3" id="KW-1185">Reference proteome</keyword>
<comment type="caution">
    <text evidence="2">The sequence shown here is derived from an EMBL/GenBank/DDBJ whole genome shotgun (WGS) entry which is preliminary data.</text>
</comment>
<feature type="compositionally biased region" description="Polar residues" evidence="1">
    <location>
        <begin position="1"/>
        <end position="21"/>
    </location>
</feature>
<organism evidence="2 3">
    <name type="scientific">Marinobacterium aestuariivivens</name>
    <dbReference type="NCBI Taxonomy" id="1698799"/>
    <lineage>
        <taxon>Bacteria</taxon>
        <taxon>Pseudomonadati</taxon>
        <taxon>Pseudomonadota</taxon>
        <taxon>Gammaproteobacteria</taxon>
        <taxon>Oceanospirillales</taxon>
        <taxon>Oceanospirillaceae</taxon>
        <taxon>Marinobacterium</taxon>
    </lineage>
</organism>
<proteinExistence type="predicted"/>
<sequence length="237" mass="26287">MAEAATAQSEQPQQPQANRQPYSRPVFRQKLTVNSLQAQRVMERSFDRVSNALFSLDVILRIIGDQTEINQVEEIVQGHIERVAEDMAKAMEQLKKVMSDNGIEAVPGYSAPTEYSIEITSPQIAQIARLIRNLDELMSLVDTLWLNSILSSQQRSDATYEWQQRLIKLAGRIIGMEKRARISAHSKGKDKEVAEAAPEQETTDPELSSEADVQDNEDGAKSSKKGSKESSSGAEAA</sequence>
<feature type="compositionally biased region" description="Acidic residues" evidence="1">
    <location>
        <begin position="201"/>
        <end position="217"/>
    </location>
</feature>
<protein>
    <recommendedName>
        <fullName evidence="4">DUF1845 domain-containing protein</fullName>
    </recommendedName>
</protein>
<gene>
    <name evidence="2" type="ORF">ACFQDL_32420</name>
</gene>
<dbReference type="EMBL" id="JBHSWE010000002">
    <property type="protein sequence ID" value="MFC6674299.1"/>
    <property type="molecule type" value="Genomic_DNA"/>
</dbReference>
<evidence type="ECO:0000313" key="3">
    <source>
        <dbReference type="Proteomes" id="UP001596422"/>
    </source>
</evidence>
<evidence type="ECO:0000313" key="2">
    <source>
        <dbReference type="EMBL" id="MFC6674299.1"/>
    </source>
</evidence>
<name>A0ABW2A9Z5_9GAMM</name>
<feature type="region of interest" description="Disordered" evidence="1">
    <location>
        <begin position="182"/>
        <end position="237"/>
    </location>
</feature>
<dbReference type="RefSeq" id="WP_379914126.1">
    <property type="nucleotide sequence ID" value="NZ_JBHSWE010000002.1"/>
</dbReference>
<feature type="region of interest" description="Disordered" evidence="1">
    <location>
        <begin position="1"/>
        <end position="24"/>
    </location>
</feature>
<accession>A0ABW2A9Z5</accession>
<reference evidence="3" key="1">
    <citation type="journal article" date="2019" name="Int. J. Syst. Evol. Microbiol.">
        <title>The Global Catalogue of Microorganisms (GCM) 10K type strain sequencing project: providing services to taxonomists for standard genome sequencing and annotation.</title>
        <authorList>
            <consortium name="The Broad Institute Genomics Platform"/>
            <consortium name="The Broad Institute Genome Sequencing Center for Infectious Disease"/>
            <person name="Wu L."/>
            <person name="Ma J."/>
        </authorList>
    </citation>
    <scope>NUCLEOTIDE SEQUENCE [LARGE SCALE GENOMIC DNA]</scope>
    <source>
        <strain evidence="3">NBRC 111756</strain>
    </source>
</reference>
<evidence type="ECO:0000256" key="1">
    <source>
        <dbReference type="SAM" id="MobiDB-lite"/>
    </source>
</evidence>
<evidence type="ECO:0008006" key="4">
    <source>
        <dbReference type="Google" id="ProtNLM"/>
    </source>
</evidence>